<dbReference type="Proteomes" id="UP000499080">
    <property type="component" value="Unassembled WGS sequence"/>
</dbReference>
<evidence type="ECO:0000313" key="2">
    <source>
        <dbReference type="Proteomes" id="UP000499080"/>
    </source>
</evidence>
<name>A0A4Y2A832_ARAVE</name>
<sequence>MDRVISLSRVRTVTTRFRASCPGKVLTIRPRIQWSGDLAGFVRELSRQIGGLFSLKPILVDAVDDASILWTISTKTAYVDLELPASEQRDVVSVAHL</sequence>
<reference evidence="1 2" key="1">
    <citation type="journal article" date="2019" name="Sci. Rep.">
        <title>Orb-weaving spider Araneus ventricosus genome elucidates the spidroin gene catalogue.</title>
        <authorList>
            <person name="Kono N."/>
            <person name="Nakamura H."/>
            <person name="Ohtoshi R."/>
            <person name="Moran D.A.P."/>
            <person name="Shinohara A."/>
            <person name="Yoshida Y."/>
            <person name="Fujiwara M."/>
            <person name="Mori M."/>
            <person name="Tomita M."/>
            <person name="Arakawa K."/>
        </authorList>
    </citation>
    <scope>NUCLEOTIDE SEQUENCE [LARGE SCALE GENOMIC DNA]</scope>
</reference>
<comment type="caution">
    <text evidence="1">The sequence shown here is derived from an EMBL/GenBank/DDBJ whole genome shotgun (WGS) entry which is preliminary data.</text>
</comment>
<organism evidence="1 2">
    <name type="scientific">Araneus ventricosus</name>
    <name type="common">Orbweaver spider</name>
    <name type="synonym">Epeira ventricosa</name>
    <dbReference type="NCBI Taxonomy" id="182803"/>
    <lineage>
        <taxon>Eukaryota</taxon>
        <taxon>Metazoa</taxon>
        <taxon>Ecdysozoa</taxon>
        <taxon>Arthropoda</taxon>
        <taxon>Chelicerata</taxon>
        <taxon>Arachnida</taxon>
        <taxon>Araneae</taxon>
        <taxon>Araneomorphae</taxon>
        <taxon>Entelegynae</taxon>
        <taxon>Araneoidea</taxon>
        <taxon>Araneidae</taxon>
        <taxon>Araneus</taxon>
    </lineage>
</organism>
<proteinExistence type="predicted"/>
<gene>
    <name evidence="1" type="ORF">AVEN_234326_1</name>
</gene>
<accession>A0A4Y2A832</accession>
<protein>
    <submittedName>
        <fullName evidence="1">Uncharacterized protein</fullName>
    </submittedName>
</protein>
<keyword evidence="2" id="KW-1185">Reference proteome</keyword>
<dbReference type="AlphaFoldDB" id="A0A4Y2A832"/>
<evidence type="ECO:0000313" key="1">
    <source>
        <dbReference type="EMBL" id="GBL76012.1"/>
    </source>
</evidence>
<dbReference type="EMBL" id="BGPR01000009">
    <property type="protein sequence ID" value="GBL76012.1"/>
    <property type="molecule type" value="Genomic_DNA"/>
</dbReference>